<dbReference type="CDD" id="cd18008">
    <property type="entry name" value="DEXDc_SHPRH-like"/>
    <property type="match status" value="1"/>
</dbReference>
<evidence type="ECO:0000259" key="11">
    <source>
        <dbReference type="PROSITE" id="PS50089"/>
    </source>
</evidence>
<dbReference type="Gene3D" id="3.30.40.10">
    <property type="entry name" value="Zinc/RING finger domain, C3HC4 (zinc finger)"/>
    <property type="match status" value="1"/>
</dbReference>
<keyword evidence="6" id="KW-0347">Helicase</keyword>
<sequence length="1172" mass="131189">MTATSEIKQEPDQEPGPAWQFGQSGVINLDSDADDDDFLAPLPSVRPPTTAAQPTTEAAESTELIETPASPPASTGGLNLGRSLFSKHNGTDQAVGHDQDEHAASDRRREAMLKAQMIWAPKLRAQMQARQQQQVSGGGSTEDEPAELPHPHSKNLKGKESDPGGFKRLEARHIWMQKNNKMTLAAEIEFMKAEAAEAARVSKLEADEAFDRTPEPEPSEGIFLSEDEQPAGHELPSFSELYSDDESEKVSRPRRRKRALDGDEEAPAAKRGRVKGAKKARRNAVADTDYTEEDVHDILRSAKSANVGGRKKGAPKGKTGASRRGGPQMTNLSNMVSSNVFEDSAKTKELPSQPLFQRAGGERQAQLKALIASIPTETDKKAAMADKRYLDEAIKSFTGQGSVRPAADGNWTVKGMASTIKHYQILGVAFMRRREADRVVSGGILADAMGLGKTIMMLTNITNGRAKPGAKHKATLIVASPALLTQWASEIEKHCVSASDNKQHGIGRVIRHDARGRVNSNDSIAILESADIVLTTYHEVCRSYPKADIPPSKTTAAQKDEWWREYYEQNKGILHRCRFHRIVLDECQAIKNHRGQTSMACRAIDSKHHWAISGTPVQNTVREFYPYFKFLREPHTGSYKIFKENFCSPGDPEGSEKLAVFLRKLMIRRTHLDTLFNARLLDLPTPEEHTVWLEFDSVERQIYEIIKKRFIQRINTIAKQGNLEKQESHIWTMLLRLRQCCGHILLTQGTIFDLLEREDFERLNKLCEKEDEMSDEGASLLVHLRQVLKSHRNVKTIQGGIQGAVISEYETAAVDVKNVDETMDQTGGKFGLSYKFGKYLESISSSDHWGAITQRCLCTGCRQTPKDPQITSCFHIYCQACLIDLQHLAARRGHDSARCSECGEAYTSTEPCKEVEHYERREGTDSPAFDGPCTKAGKKGKKKSDGGEDWISMKGEVLPSAKTRAVKAQVLNWLEEDPTAKIIIYTTFMPMVRILARVCLGERWDFVKYTGEMSHESRDKAIAEFSSDPTKVIMLASLRCGGVGLNLTMASRVICIDPWWNSATEQQAFCRVFRIGQEKKTHMLRFVIQNSIDAAMMQMKERKDCEIEMVMGDARRAKPTVQDLMKLFGRVEDDECGRPFIFADEGVEHVDEPWRFVDDDEEDEEGLMGNEE</sequence>
<feature type="domain" description="Helicase ATP-binding" evidence="12">
    <location>
        <begin position="434"/>
        <end position="634"/>
    </location>
</feature>
<keyword evidence="7" id="KW-0862">Zinc</keyword>
<gene>
    <name evidence="14" type="ORF">B0A50_05917</name>
</gene>
<evidence type="ECO:0000256" key="10">
    <source>
        <dbReference type="SAM" id="MobiDB-lite"/>
    </source>
</evidence>
<name>A0A4V5N4A5_9PEZI</name>
<proteinExistence type="inferred from homology"/>
<dbReference type="GO" id="GO:0004386">
    <property type="term" value="F:helicase activity"/>
    <property type="evidence" value="ECO:0007669"/>
    <property type="project" value="UniProtKB-KW"/>
</dbReference>
<dbReference type="Gene3D" id="3.40.50.300">
    <property type="entry name" value="P-loop containing nucleotide triphosphate hydrolases"/>
    <property type="match status" value="1"/>
</dbReference>
<keyword evidence="2" id="KW-0479">Metal-binding</keyword>
<dbReference type="Pfam" id="PF00176">
    <property type="entry name" value="SNF2-rel_dom"/>
    <property type="match status" value="1"/>
</dbReference>
<keyword evidence="15" id="KW-1185">Reference proteome</keyword>
<evidence type="ECO:0000256" key="1">
    <source>
        <dbReference type="ARBA" id="ARBA00007025"/>
    </source>
</evidence>
<evidence type="ECO:0000313" key="14">
    <source>
        <dbReference type="EMBL" id="TKA25219.1"/>
    </source>
</evidence>
<dbReference type="GO" id="GO:0005634">
    <property type="term" value="C:nucleus"/>
    <property type="evidence" value="ECO:0007669"/>
    <property type="project" value="TreeGrafter"/>
</dbReference>
<evidence type="ECO:0000256" key="8">
    <source>
        <dbReference type="ARBA" id="ARBA00022840"/>
    </source>
</evidence>
<evidence type="ECO:0000313" key="15">
    <source>
        <dbReference type="Proteomes" id="UP000308549"/>
    </source>
</evidence>
<evidence type="ECO:0000256" key="6">
    <source>
        <dbReference type="ARBA" id="ARBA00022806"/>
    </source>
</evidence>
<dbReference type="InterPro" id="IPR050628">
    <property type="entry name" value="SNF2_RAD54_helicase_TF"/>
</dbReference>
<dbReference type="PROSITE" id="PS51194">
    <property type="entry name" value="HELICASE_CTER"/>
    <property type="match status" value="1"/>
</dbReference>
<evidence type="ECO:0000256" key="9">
    <source>
        <dbReference type="PROSITE-ProRule" id="PRU00175"/>
    </source>
</evidence>
<feature type="domain" description="Helicase C-terminal" evidence="13">
    <location>
        <begin position="966"/>
        <end position="1125"/>
    </location>
</feature>
<dbReference type="InterPro" id="IPR013083">
    <property type="entry name" value="Znf_RING/FYVE/PHD"/>
</dbReference>
<feature type="compositionally biased region" description="Basic and acidic residues" evidence="10">
    <location>
        <begin position="195"/>
        <end position="215"/>
    </location>
</feature>
<dbReference type="InterPro" id="IPR014001">
    <property type="entry name" value="Helicase_ATP-bd"/>
</dbReference>
<dbReference type="InterPro" id="IPR000330">
    <property type="entry name" value="SNF2_N"/>
</dbReference>
<dbReference type="InterPro" id="IPR049730">
    <property type="entry name" value="SNF2/RAD54-like_C"/>
</dbReference>
<keyword evidence="3" id="KW-0547">Nucleotide-binding</keyword>
<evidence type="ECO:0000259" key="13">
    <source>
        <dbReference type="PROSITE" id="PS51194"/>
    </source>
</evidence>
<dbReference type="EMBL" id="NAJL01000037">
    <property type="protein sequence ID" value="TKA25219.1"/>
    <property type="molecule type" value="Genomic_DNA"/>
</dbReference>
<feature type="compositionally biased region" description="Basic and acidic residues" evidence="10">
    <location>
        <begin position="157"/>
        <end position="171"/>
    </location>
</feature>
<keyword evidence="4 9" id="KW-0863">Zinc-finger</keyword>
<evidence type="ECO:0000256" key="3">
    <source>
        <dbReference type="ARBA" id="ARBA00022741"/>
    </source>
</evidence>
<dbReference type="PANTHER" id="PTHR45626:SF17">
    <property type="entry name" value="HELICASE-LIKE TRANSCRIPTION FACTOR"/>
    <property type="match status" value="1"/>
</dbReference>
<dbReference type="CDD" id="cd18793">
    <property type="entry name" value="SF2_C_SNF"/>
    <property type="match status" value="1"/>
</dbReference>
<feature type="domain" description="RING-type" evidence="11">
    <location>
        <begin position="858"/>
        <end position="902"/>
    </location>
</feature>
<feature type="compositionally biased region" description="Low complexity" evidence="10">
    <location>
        <begin position="39"/>
        <end position="62"/>
    </location>
</feature>
<comment type="similarity">
    <text evidence="1">Belongs to the SNF2/RAD54 helicase family.</text>
</comment>
<dbReference type="PANTHER" id="PTHR45626">
    <property type="entry name" value="TRANSCRIPTION TERMINATION FACTOR 2-RELATED"/>
    <property type="match status" value="1"/>
</dbReference>
<dbReference type="Proteomes" id="UP000308549">
    <property type="component" value="Unassembled WGS sequence"/>
</dbReference>
<dbReference type="GO" id="GO:0006281">
    <property type="term" value="P:DNA repair"/>
    <property type="evidence" value="ECO:0007669"/>
    <property type="project" value="TreeGrafter"/>
</dbReference>
<feature type="compositionally biased region" description="Basic residues" evidence="10">
    <location>
        <begin position="270"/>
        <end position="282"/>
    </location>
</feature>
<keyword evidence="8" id="KW-0067">ATP-binding</keyword>
<dbReference type="PROSITE" id="PS51192">
    <property type="entry name" value="HELICASE_ATP_BIND_1"/>
    <property type="match status" value="1"/>
</dbReference>
<dbReference type="GO" id="GO:0008094">
    <property type="term" value="F:ATP-dependent activity, acting on DNA"/>
    <property type="evidence" value="ECO:0007669"/>
    <property type="project" value="TreeGrafter"/>
</dbReference>
<dbReference type="SMART" id="SM00487">
    <property type="entry name" value="DEXDc"/>
    <property type="match status" value="1"/>
</dbReference>
<dbReference type="SMART" id="SM00490">
    <property type="entry name" value="HELICc"/>
    <property type="match status" value="1"/>
</dbReference>
<dbReference type="PROSITE" id="PS00518">
    <property type="entry name" value="ZF_RING_1"/>
    <property type="match status" value="1"/>
</dbReference>
<dbReference type="GO" id="GO:0005524">
    <property type="term" value="F:ATP binding"/>
    <property type="evidence" value="ECO:0007669"/>
    <property type="project" value="UniProtKB-KW"/>
</dbReference>
<keyword evidence="5" id="KW-0378">Hydrolase</keyword>
<comment type="caution">
    <text evidence="14">The sequence shown here is derived from an EMBL/GenBank/DDBJ whole genome shotgun (WGS) entry which is preliminary data.</text>
</comment>
<dbReference type="PROSITE" id="PS50089">
    <property type="entry name" value="ZF_RING_2"/>
    <property type="match status" value="1"/>
</dbReference>
<evidence type="ECO:0000256" key="4">
    <source>
        <dbReference type="ARBA" id="ARBA00022771"/>
    </source>
</evidence>
<evidence type="ECO:0000256" key="7">
    <source>
        <dbReference type="ARBA" id="ARBA00022833"/>
    </source>
</evidence>
<dbReference type="SUPFAM" id="SSF57850">
    <property type="entry name" value="RING/U-box"/>
    <property type="match status" value="1"/>
</dbReference>
<evidence type="ECO:0000259" key="12">
    <source>
        <dbReference type="PROSITE" id="PS51192"/>
    </source>
</evidence>
<reference evidence="14 15" key="1">
    <citation type="submission" date="2017-03" db="EMBL/GenBank/DDBJ databases">
        <title>Genomes of endolithic fungi from Antarctica.</title>
        <authorList>
            <person name="Coleine C."/>
            <person name="Masonjones S."/>
            <person name="Stajich J.E."/>
        </authorList>
    </citation>
    <scope>NUCLEOTIDE SEQUENCE [LARGE SCALE GENOMIC DNA]</scope>
    <source>
        <strain evidence="14 15">CCFEE 6315</strain>
    </source>
</reference>
<accession>A0A4V5N4A5</accession>
<dbReference type="OrthoDB" id="448448at2759"/>
<evidence type="ECO:0000256" key="5">
    <source>
        <dbReference type="ARBA" id="ARBA00022801"/>
    </source>
</evidence>
<feature type="compositionally biased region" description="Low complexity" evidence="10">
    <location>
        <begin position="124"/>
        <end position="134"/>
    </location>
</feature>
<dbReference type="InterPro" id="IPR017907">
    <property type="entry name" value="Znf_RING_CS"/>
</dbReference>
<protein>
    <submittedName>
        <fullName evidence="14">Uncharacterized protein</fullName>
    </submittedName>
</protein>
<feature type="region of interest" description="Disordered" evidence="10">
    <location>
        <begin position="1"/>
        <end position="171"/>
    </location>
</feature>
<dbReference type="GO" id="GO:0008270">
    <property type="term" value="F:zinc ion binding"/>
    <property type="evidence" value="ECO:0007669"/>
    <property type="project" value="UniProtKB-KW"/>
</dbReference>
<dbReference type="InterPro" id="IPR001650">
    <property type="entry name" value="Helicase_C-like"/>
</dbReference>
<dbReference type="Gene3D" id="3.40.50.10810">
    <property type="entry name" value="Tandem AAA-ATPase domain"/>
    <property type="match status" value="1"/>
</dbReference>
<dbReference type="SUPFAM" id="SSF52540">
    <property type="entry name" value="P-loop containing nucleoside triphosphate hydrolases"/>
    <property type="match status" value="2"/>
</dbReference>
<dbReference type="AlphaFoldDB" id="A0A4V5N4A5"/>
<evidence type="ECO:0000256" key="2">
    <source>
        <dbReference type="ARBA" id="ARBA00022723"/>
    </source>
</evidence>
<dbReference type="InterPro" id="IPR038718">
    <property type="entry name" value="SNF2-like_sf"/>
</dbReference>
<dbReference type="Pfam" id="PF00271">
    <property type="entry name" value="Helicase_C"/>
    <property type="match status" value="1"/>
</dbReference>
<feature type="compositionally biased region" description="Basic and acidic residues" evidence="10">
    <location>
        <begin position="95"/>
        <end position="112"/>
    </location>
</feature>
<dbReference type="InterPro" id="IPR027417">
    <property type="entry name" value="P-loop_NTPase"/>
</dbReference>
<feature type="region of interest" description="Disordered" evidence="10">
    <location>
        <begin position="305"/>
        <end position="333"/>
    </location>
</feature>
<feature type="region of interest" description="Disordered" evidence="10">
    <location>
        <begin position="195"/>
        <end position="288"/>
    </location>
</feature>
<dbReference type="GO" id="GO:0016787">
    <property type="term" value="F:hydrolase activity"/>
    <property type="evidence" value="ECO:0007669"/>
    <property type="project" value="UniProtKB-KW"/>
</dbReference>
<organism evidence="14 15">
    <name type="scientific">Salinomyces thailandicus</name>
    <dbReference type="NCBI Taxonomy" id="706561"/>
    <lineage>
        <taxon>Eukaryota</taxon>
        <taxon>Fungi</taxon>
        <taxon>Dikarya</taxon>
        <taxon>Ascomycota</taxon>
        <taxon>Pezizomycotina</taxon>
        <taxon>Dothideomycetes</taxon>
        <taxon>Dothideomycetidae</taxon>
        <taxon>Mycosphaerellales</taxon>
        <taxon>Teratosphaeriaceae</taxon>
        <taxon>Salinomyces</taxon>
    </lineage>
</organism>
<dbReference type="InterPro" id="IPR001841">
    <property type="entry name" value="Znf_RING"/>
</dbReference>